<evidence type="ECO:0000313" key="3">
    <source>
        <dbReference type="Proteomes" id="UP001595530"/>
    </source>
</evidence>
<dbReference type="EMBL" id="JBHRTP010000048">
    <property type="protein sequence ID" value="MFC3109288.1"/>
    <property type="molecule type" value="Genomic_DNA"/>
</dbReference>
<proteinExistence type="predicted"/>
<organism evidence="2 3">
    <name type="scientific">Undibacterium arcticum</name>
    <dbReference type="NCBI Taxonomy" id="1762892"/>
    <lineage>
        <taxon>Bacteria</taxon>
        <taxon>Pseudomonadati</taxon>
        <taxon>Pseudomonadota</taxon>
        <taxon>Betaproteobacteria</taxon>
        <taxon>Burkholderiales</taxon>
        <taxon>Oxalobacteraceae</taxon>
        <taxon>Undibacterium</taxon>
    </lineage>
</organism>
<protein>
    <submittedName>
        <fullName evidence="2">Uncharacterized protein</fullName>
    </submittedName>
</protein>
<name>A0ABV7F5E1_9BURK</name>
<evidence type="ECO:0000256" key="1">
    <source>
        <dbReference type="SAM" id="MobiDB-lite"/>
    </source>
</evidence>
<dbReference type="Proteomes" id="UP001595530">
    <property type="component" value="Unassembled WGS sequence"/>
</dbReference>
<comment type="caution">
    <text evidence="2">The sequence shown here is derived from an EMBL/GenBank/DDBJ whole genome shotgun (WGS) entry which is preliminary data.</text>
</comment>
<keyword evidence="3" id="KW-1185">Reference proteome</keyword>
<reference evidence="3" key="1">
    <citation type="journal article" date="2019" name="Int. J. Syst. Evol. Microbiol.">
        <title>The Global Catalogue of Microorganisms (GCM) 10K type strain sequencing project: providing services to taxonomists for standard genome sequencing and annotation.</title>
        <authorList>
            <consortium name="The Broad Institute Genomics Platform"/>
            <consortium name="The Broad Institute Genome Sequencing Center for Infectious Disease"/>
            <person name="Wu L."/>
            <person name="Ma J."/>
        </authorList>
    </citation>
    <scope>NUCLEOTIDE SEQUENCE [LARGE SCALE GENOMIC DNA]</scope>
    <source>
        <strain evidence="3">KCTC 42986</strain>
    </source>
</reference>
<accession>A0ABV7F5E1</accession>
<feature type="region of interest" description="Disordered" evidence="1">
    <location>
        <begin position="64"/>
        <end position="83"/>
    </location>
</feature>
<evidence type="ECO:0000313" key="2">
    <source>
        <dbReference type="EMBL" id="MFC3109288.1"/>
    </source>
</evidence>
<gene>
    <name evidence="2" type="ORF">ACFOFO_15170</name>
</gene>
<sequence length="135" mass="15411">MADALLDSEALTFIADGLKGANDMVCARQLYDAASRVERASHLKRASALARELEISIEEFSRLSRRWSPDSEKSHTGSRKNDKDLDFRSYANEVWRARWDSNTTAFEIPAVKRGYNPLHVRFDRADSATQARYRS</sequence>
<dbReference type="RefSeq" id="WP_390331910.1">
    <property type="nucleotide sequence ID" value="NZ_JBHRTP010000048.1"/>
</dbReference>